<evidence type="ECO:0000256" key="2">
    <source>
        <dbReference type="ARBA" id="ARBA00022840"/>
    </source>
</evidence>
<dbReference type="Pfam" id="PF02954">
    <property type="entry name" value="HTH_8"/>
    <property type="match status" value="1"/>
</dbReference>
<dbReference type="CDD" id="cd00009">
    <property type="entry name" value="AAA"/>
    <property type="match status" value="1"/>
</dbReference>
<feature type="domain" description="Sigma-54 factor interaction" evidence="6">
    <location>
        <begin position="29"/>
        <end position="258"/>
    </location>
</feature>
<dbReference type="PROSITE" id="PS00676">
    <property type="entry name" value="SIGMA54_INTERACT_2"/>
    <property type="match status" value="1"/>
</dbReference>
<protein>
    <submittedName>
        <fullName evidence="7">Sigma-54 dependent transcriptional regulator</fullName>
    </submittedName>
</protein>
<gene>
    <name evidence="7" type="ORF">NE686_07165</name>
</gene>
<accession>A0ABT1S8Q8</accession>
<evidence type="ECO:0000256" key="4">
    <source>
        <dbReference type="ARBA" id="ARBA00023125"/>
    </source>
</evidence>
<evidence type="ECO:0000313" key="7">
    <source>
        <dbReference type="EMBL" id="MCQ4922857.1"/>
    </source>
</evidence>
<keyword evidence="2" id="KW-0067">ATP-binding</keyword>
<comment type="caution">
    <text evidence="7">The sequence shown here is derived from an EMBL/GenBank/DDBJ whole genome shotgun (WGS) entry which is preliminary data.</text>
</comment>
<keyword evidence="8" id="KW-1185">Reference proteome</keyword>
<dbReference type="InterPro" id="IPR025943">
    <property type="entry name" value="Sigma_54_int_dom_ATP-bd_2"/>
</dbReference>
<proteinExistence type="predicted"/>
<dbReference type="Pfam" id="PF25601">
    <property type="entry name" value="AAA_lid_14"/>
    <property type="match status" value="1"/>
</dbReference>
<dbReference type="SMART" id="SM00382">
    <property type="entry name" value="AAA"/>
    <property type="match status" value="1"/>
</dbReference>
<evidence type="ECO:0000256" key="1">
    <source>
        <dbReference type="ARBA" id="ARBA00022741"/>
    </source>
</evidence>
<dbReference type="InterPro" id="IPR002078">
    <property type="entry name" value="Sigma_54_int"/>
</dbReference>
<evidence type="ECO:0000256" key="3">
    <source>
        <dbReference type="ARBA" id="ARBA00023015"/>
    </source>
</evidence>
<keyword evidence="5" id="KW-0804">Transcription</keyword>
<reference evidence="7 8" key="1">
    <citation type="submission" date="2022-06" db="EMBL/GenBank/DDBJ databases">
        <title>Isolation of gut microbiota from human fecal samples.</title>
        <authorList>
            <person name="Pamer E.G."/>
            <person name="Barat B."/>
            <person name="Waligurski E."/>
            <person name="Medina S."/>
            <person name="Paddock L."/>
            <person name="Mostad J."/>
        </authorList>
    </citation>
    <scope>NUCLEOTIDE SEQUENCE [LARGE SCALE GENOMIC DNA]</scope>
    <source>
        <strain evidence="7 8">DFI.7.95</strain>
    </source>
</reference>
<dbReference type="Proteomes" id="UP001524478">
    <property type="component" value="Unassembled WGS sequence"/>
</dbReference>
<dbReference type="RefSeq" id="WP_216559150.1">
    <property type="nucleotide sequence ID" value="NZ_JAHLOH010000033.1"/>
</dbReference>
<keyword evidence="1" id="KW-0547">Nucleotide-binding</keyword>
<sequence>MNQAFNKKNIAIEPMDVKDIDDMHKKFLLNTKSPVFAETLRYCEKVANSNSNVLLIGESGTGKEVAAKYIHLCSQRASNDVVAVNCSAFTETLLESELFGYEQGAFTGALKAKKGKFELAHEGTLFLDEIGDTSLLTQVKLLRVIETKKFERIGSNTPMLIDFRLICATNKDLEENILNATFREDFFYRISTIAIRIPPLRERKEDLMDMINFFLEQSCIENRREITYIEPEVNEFLYNYDYPGNVRELKNTIDRLVILSEDGVIKKDNLPILHSIARMKPSSTSNTFQSIISLKEFRKNTESKYLQWVLNQVNGNVAEAARRLDISSRQLFNKINEYGLQK</sequence>
<dbReference type="PROSITE" id="PS00688">
    <property type="entry name" value="SIGMA54_INTERACT_3"/>
    <property type="match status" value="1"/>
</dbReference>
<dbReference type="InterPro" id="IPR002197">
    <property type="entry name" value="HTH_Fis"/>
</dbReference>
<dbReference type="PROSITE" id="PS50045">
    <property type="entry name" value="SIGMA54_INTERACT_4"/>
    <property type="match status" value="1"/>
</dbReference>
<evidence type="ECO:0000313" key="8">
    <source>
        <dbReference type="Proteomes" id="UP001524478"/>
    </source>
</evidence>
<keyword evidence="3" id="KW-0805">Transcription regulation</keyword>
<evidence type="ECO:0000256" key="5">
    <source>
        <dbReference type="ARBA" id="ARBA00023163"/>
    </source>
</evidence>
<dbReference type="InterPro" id="IPR003593">
    <property type="entry name" value="AAA+_ATPase"/>
</dbReference>
<organism evidence="7 8">
    <name type="scientific">Tissierella carlieri</name>
    <dbReference type="NCBI Taxonomy" id="689904"/>
    <lineage>
        <taxon>Bacteria</taxon>
        <taxon>Bacillati</taxon>
        <taxon>Bacillota</taxon>
        <taxon>Tissierellia</taxon>
        <taxon>Tissierellales</taxon>
        <taxon>Tissierellaceae</taxon>
        <taxon>Tissierella</taxon>
    </lineage>
</organism>
<name>A0ABT1S8Q8_9FIRM</name>
<evidence type="ECO:0000259" key="6">
    <source>
        <dbReference type="PROSITE" id="PS50045"/>
    </source>
</evidence>
<dbReference type="PANTHER" id="PTHR32071">
    <property type="entry name" value="TRANSCRIPTIONAL REGULATORY PROTEIN"/>
    <property type="match status" value="1"/>
</dbReference>
<dbReference type="Pfam" id="PF00158">
    <property type="entry name" value="Sigma54_activat"/>
    <property type="match status" value="1"/>
</dbReference>
<dbReference type="EMBL" id="JANGAC010000004">
    <property type="protein sequence ID" value="MCQ4922857.1"/>
    <property type="molecule type" value="Genomic_DNA"/>
</dbReference>
<dbReference type="InterPro" id="IPR025944">
    <property type="entry name" value="Sigma_54_int_dom_CS"/>
</dbReference>
<keyword evidence="4" id="KW-0238">DNA-binding</keyword>
<dbReference type="InterPro" id="IPR058031">
    <property type="entry name" value="AAA_lid_NorR"/>
</dbReference>